<feature type="domain" description="Diphosphomevalonate decarboxylase-like N-terminal" evidence="2">
    <location>
        <begin position="7"/>
        <end position="165"/>
    </location>
</feature>
<evidence type="ECO:0000313" key="4">
    <source>
        <dbReference type="Proteomes" id="UP000055035"/>
    </source>
</evidence>
<reference evidence="3 4" key="1">
    <citation type="submission" date="2015-11" db="EMBL/GenBank/DDBJ databases">
        <title>Genomic analysis of 38 Legionella species identifies large and diverse effector repertoires.</title>
        <authorList>
            <person name="Burstein D."/>
            <person name="Amaro F."/>
            <person name="Zusman T."/>
            <person name="Lifshitz Z."/>
            <person name="Cohen O."/>
            <person name="Gilbert J.A."/>
            <person name="Pupko T."/>
            <person name="Shuman H.A."/>
            <person name="Segal G."/>
        </authorList>
    </citation>
    <scope>NUCLEOTIDE SEQUENCE [LARGE SCALE GENOMIC DNA]</scope>
    <source>
        <strain evidence="3 4">BL-540</strain>
    </source>
</reference>
<dbReference type="Proteomes" id="UP000055035">
    <property type="component" value="Unassembled WGS sequence"/>
</dbReference>
<feature type="domain" description="Mvd1 C-terminal" evidence="1">
    <location>
        <begin position="180"/>
        <end position="305"/>
    </location>
</feature>
<dbReference type="PANTHER" id="PTHR10977">
    <property type="entry name" value="DIPHOSPHOMEVALONATE DECARBOXYLASE"/>
    <property type="match status" value="1"/>
</dbReference>
<keyword evidence="4" id="KW-1185">Reference proteome</keyword>
<dbReference type="OrthoDB" id="5498344at2"/>
<sequence>MQWFSQAPSNIALIKYMGKKDDASNLPINPSLSYTLNHLLSSVQLESIAGKKDFWEPLEIPGGASFNLSAAEQNRFLQHLALIKNQFNYTGAFLVRSSNNFPHSSGLASSASSFAALTKCAVLALSELTQKPLPSVEEQAQLSRLGSGSSCRSFFSPWALWHENTVEAVDLPYNNLLHQVIVISHAEKKVSSREAHQRVKTSGHYPTRAQRATENLKVLMTALEMKDWVSAYRICWREFQDMHQLFQSCAEPFTYMTEATQEALQVLQNLWERTGDGPIITMDAGPNIHLLYKPEQTEMALQFKRDYLVGNYDVL</sequence>
<comment type="caution">
    <text evidence="3">The sequence shown here is derived from an EMBL/GenBank/DDBJ whole genome shotgun (WGS) entry which is preliminary data.</text>
</comment>
<dbReference type="STRING" id="456.Ljor_1790"/>
<dbReference type="InterPro" id="IPR020568">
    <property type="entry name" value="Ribosomal_Su5_D2-typ_SF"/>
</dbReference>
<dbReference type="Gene3D" id="3.30.70.890">
    <property type="entry name" value="GHMP kinase, C-terminal domain"/>
    <property type="match status" value="1"/>
</dbReference>
<protein>
    <submittedName>
        <fullName evidence="3">Mevalonate diphosphate decarboxylase</fullName>
    </submittedName>
</protein>
<dbReference type="AlphaFoldDB" id="A0A0W0VBH6"/>
<dbReference type="PANTHER" id="PTHR10977:SF3">
    <property type="entry name" value="DIPHOSPHOMEVALONATE DECARBOXYLASE"/>
    <property type="match status" value="1"/>
</dbReference>
<dbReference type="InterPro" id="IPR053859">
    <property type="entry name" value="MVD-like_N"/>
</dbReference>
<evidence type="ECO:0000313" key="3">
    <source>
        <dbReference type="EMBL" id="KTD17484.1"/>
    </source>
</evidence>
<accession>A0A0W0VBH6</accession>
<organism evidence="3 4">
    <name type="scientific">Legionella jordanis</name>
    <dbReference type="NCBI Taxonomy" id="456"/>
    <lineage>
        <taxon>Bacteria</taxon>
        <taxon>Pseudomonadati</taxon>
        <taxon>Pseudomonadota</taxon>
        <taxon>Gammaproteobacteria</taxon>
        <taxon>Legionellales</taxon>
        <taxon>Legionellaceae</taxon>
        <taxon>Legionella</taxon>
    </lineage>
</organism>
<dbReference type="Pfam" id="PF18376">
    <property type="entry name" value="MDD_C"/>
    <property type="match status" value="1"/>
</dbReference>
<dbReference type="RefSeq" id="WP_058471232.1">
    <property type="nucleotide sequence ID" value="NZ_CAAAIC010000008.1"/>
</dbReference>
<dbReference type="InterPro" id="IPR014721">
    <property type="entry name" value="Ribsml_uS5_D2-typ_fold_subgr"/>
</dbReference>
<dbReference type="PATRIC" id="fig|456.5.peg.1911"/>
<dbReference type="EMBL" id="LNYJ01000011">
    <property type="protein sequence ID" value="KTD17484.1"/>
    <property type="molecule type" value="Genomic_DNA"/>
</dbReference>
<evidence type="ECO:0000259" key="1">
    <source>
        <dbReference type="Pfam" id="PF18376"/>
    </source>
</evidence>
<dbReference type="InterPro" id="IPR036554">
    <property type="entry name" value="GHMP_kinase_C_sf"/>
</dbReference>
<proteinExistence type="predicted"/>
<dbReference type="SUPFAM" id="SSF55060">
    <property type="entry name" value="GHMP Kinase, C-terminal domain"/>
    <property type="match status" value="1"/>
</dbReference>
<dbReference type="InterPro" id="IPR041431">
    <property type="entry name" value="Mvd1_C"/>
</dbReference>
<evidence type="ECO:0000259" key="2">
    <source>
        <dbReference type="Pfam" id="PF22700"/>
    </source>
</evidence>
<name>A0A0W0VBH6_9GAMM</name>
<dbReference type="Pfam" id="PF22700">
    <property type="entry name" value="MVD-like_N"/>
    <property type="match status" value="1"/>
</dbReference>
<gene>
    <name evidence="3" type="ORF">Ljor_1790</name>
</gene>
<dbReference type="SUPFAM" id="SSF54211">
    <property type="entry name" value="Ribosomal protein S5 domain 2-like"/>
    <property type="match status" value="1"/>
</dbReference>
<dbReference type="Gene3D" id="3.30.230.10">
    <property type="match status" value="1"/>
</dbReference>